<name>A0AA90TVB6_9BACI</name>
<dbReference type="Pfam" id="PF00984">
    <property type="entry name" value="UDPG_MGDP_dh"/>
    <property type="match status" value="1"/>
</dbReference>
<feature type="binding site" evidence="10">
    <location>
        <position position="30"/>
    </location>
    <ligand>
        <name>NAD(+)</name>
        <dbReference type="ChEBI" id="CHEBI:57540"/>
    </ligand>
</feature>
<sequence length="439" mass="48244">MKIAVAGTGYVGLVTGVCLAEMGHSVFCVDIDEGKVALMSSGISPIYEPGLEEIMVKNMDKLNFTTNYKEAYKDADVIFIGVGTPEKHDGSANLCYVYSAAEQIAESIEKDCVIVVKSTVPIGTNDKIEDIIKTKLVHNVNVSVASNPEFLSQGTAVRDTLHASRIVIGVEDSSAGEVLKEVYKNFGAPILVTNRKSAEMIKYASNDFLALKISFINEIANLCEIIGANVDDVAIGMGYDNRIGNRFLNSGIGYGGSCFPKDTKALHWLANFHDYELKTIKAAIDVNENQKLKLIKKSRKYFDSLKGLNVAVLGLTFKPGTDDLREAPSLVNIPIMLEDGAKVKAWDPVGINSFQKLHPDNITYCYTIEDTLKDADVCFIFTEWDEVKDLDLSKYSKLMKNPIILDGRNCYSLTSVKNANIIYDSIGRETINSLETLLV</sequence>
<comment type="pathway">
    <text evidence="1">Nucleotide-sugar biosynthesis; UDP-alpha-D-glucuronate biosynthesis; UDP-alpha-D-glucuronate from UDP-alpha-D-glucose: step 1/1.</text>
</comment>
<dbReference type="NCBIfam" id="TIGR03026">
    <property type="entry name" value="NDP-sugDHase"/>
    <property type="match status" value="1"/>
</dbReference>
<evidence type="ECO:0000256" key="3">
    <source>
        <dbReference type="ARBA" id="ARBA00012954"/>
    </source>
</evidence>
<dbReference type="Gene3D" id="3.40.50.720">
    <property type="entry name" value="NAD(P)-binding Rossmann-like Domain"/>
    <property type="match status" value="2"/>
</dbReference>
<dbReference type="Proteomes" id="UP001178888">
    <property type="component" value="Unassembled WGS sequence"/>
</dbReference>
<dbReference type="SMART" id="SM00984">
    <property type="entry name" value="UDPG_MGDP_dh_C"/>
    <property type="match status" value="1"/>
</dbReference>
<keyword evidence="4 7" id="KW-0560">Oxidoreductase</keyword>
<dbReference type="PANTHER" id="PTHR43750">
    <property type="entry name" value="UDP-GLUCOSE 6-DEHYDROGENASE TUAD"/>
    <property type="match status" value="1"/>
</dbReference>
<evidence type="ECO:0000313" key="13">
    <source>
        <dbReference type="Proteomes" id="UP001178888"/>
    </source>
</evidence>
<organism evidence="12 13">
    <name type="scientific">Bacillus salipaludis</name>
    <dbReference type="NCBI Taxonomy" id="2547811"/>
    <lineage>
        <taxon>Bacteria</taxon>
        <taxon>Bacillati</taxon>
        <taxon>Bacillota</taxon>
        <taxon>Bacilli</taxon>
        <taxon>Bacillales</taxon>
        <taxon>Bacillaceae</taxon>
        <taxon>Bacillus</taxon>
    </lineage>
</organism>
<dbReference type="InterPro" id="IPR017476">
    <property type="entry name" value="UDP-Glc/GDP-Man"/>
</dbReference>
<evidence type="ECO:0000256" key="2">
    <source>
        <dbReference type="ARBA" id="ARBA00006601"/>
    </source>
</evidence>
<dbReference type="PIRSF" id="PIRSF500134">
    <property type="entry name" value="UDPglc_DH_bac"/>
    <property type="match status" value="1"/>
</dbReference>
<reference evidence="12" key="1">
    <citation type="submission" date="2023-08" db="EMBL/GenBank/DDBJ databases">
        <title>Nitrogen cycling bacteria in agricultural field soils.</title>
        <authorList>
            <person name="Jang J."/>
        </authorList>
    </citation>
    <scope>NUCLEOTIDE SEQUENCE</scope>
    <source>
        <strain evidence="12">PS3-36</strain>
    </source>
</reference>
<evidence type="ECO:0000256" key="8">
    <source>
        <dbReference type="PIRSR" id="PIRSR500134-1"/>
    </source>
</evidence>
<evidence type="ECO:0000256" key="9">
    <source>
        <dbReference type="PIRSR" id="PIRSR500134-2"/>
    </source>
</evidence>
<evidence type="ECO:0000256" key="5">
    <source>
        <dbReference type="ARBA" id="ARBA00023027"/>
    </source>
</evidence>
<evidence type="ECO:0000256" key="10">
    <source>
        <dbReference type="PIRSR" id="PIRSR500134-3"/>
    </source>
</evidence>
<dbReference type="GO" id="GO:0003979">
    <property type="term" value="F:UDP-glucose 6-dehydrogenase activity"/>
    <property type="evidence" value="ECO:0007669"/>
    <property type="project" value="UniProtKB-EC"/>
</dbReference>
<evidence type="ECO:0000256" key="7">
    <source>
        <dbReference type="PIRNR" id="PIRNR000124"/>
    </source>
</evidence>
<feature type="binding site" evidence="10">
    <location>
        <position position="119"/>
    </location>
    <ligand>
        <name>NAD(+)</name>
        <dbReference type="ChEBI" id="CHEBI:57540"/>
    </ligand>
</feature>
<keyword evidence="13" id="KW-1185">Reference proteome</keyword>
<dbReference type="GO" id="GO:0000271">
    <property type="term" value="P:polysaccharide biosynthetic process"/>
    <property type="evidence" value="ECO:0007669"/>
    <property type="project" value="InterPro"/>
</dbReference>
<dbReference type="Pfam" id="PF03720">
    <property type="entry name" value="UDPG_MGDP_dh_C"/>
    <property type="match status" value="1"/>
</dbReference>
<feature type="domain" description="UDP-glucose/GDP-mannose dehydrogenase C-terminal" evidence="11">
    <location>
        <begin position="311"/>
        <end position="413"/>
    </location>
</feature>
<feature type="binding site" evidence="10">
    <location>
        <position position="325"/>
    </location>
    <ligand>
        <name>NAD(+)</name>
        <dbReference type="ChEBI" id="CHEBI:57540"/>
    </ligand>
</feature>
<dbReference type="SUPFAM" id="SSF52413">
    <property type="entry name" value="UDP-glucose/GDP-mannose dehydrogenase C-terminal domain"/>
    <property type="match status" value="1"/>
</dbReference>
<dbReference type="GO" id="GO:0051287">
    <property type="term" value="F:NAD binding"/>
    <property type="evidence" value="ECO:0007669"/>
    <property type="project" value="InterPro"/>
</dbReference>
<feature type="binding site" evidence="9">
    <location>
        <position position="318"/>
    </location>
    <ligand>
        <name>substrate</name>
    </ligand>
</feature>
<comment type="similarity">
    <text evidence="2 7">Belongs to the UDP-glucose/GDP-mannose dehydrogenase family.</text>
</comment>
<dbReference type="PIRSF" id="PIRSF000124">
    <property type="entry name" value="UDPglc_GDPman_dh"/>
    <property type="match status" value="1"/>
</dbReference>
<dbReference type="PANTHER" id="PTHR43750:SF4">
    <property type="entry name" value="UDP-GLUCOSE 6-DEHYDROGENASE YWQF"/>
    <property type="match status" value="1"/>
</dbReference>
<keyword evidence="5 7" id="KW-0520">NAD</keyword>
<protein>
    <recommendedName>
        <fullName evidence="3 7">UDP-glucose 6-dehydrogenase</fullName>
        <ecNumber evidence="3 7">1.1.1.22</ecNumber>
    </recommendedName>
</protein>
<dbReference type="InterPro" id="IPR036291">
    <property type="entry name" value="NAD(P)-bd_dom_sf"/>
</dbReference>
<dbReference type="SUPFAM" id="SSF48179">
    <property type="entry name" value="6-phosphogluconate dehydrogenase C-terminal domain-like"/>
    <property type="match status" value="1"/>
</dbReference>
<comment type="catalytic activity">
    <reaction evidence="6 7">
        <text>UDP-alpha-D-glucose + 2 NAD(+) + H2O = UDP-alpha-D-glucuronate + 2 NADH + 3 H(+)</text>
        <dbReference type="Rhea" id="RHEA:23596"/>
        <dbReference type="ChEBI" id="CHEBI:15377"/>
        <dbReference type="ChEBI" id="CHEBI:15378"/>
        <dbReference type="ChEBI" id="CHEBI:57540"/>
        <dbReference type="ChEBI" id="CHEBI:57945"/>
        <dbReference type="ChEBI" id="CHEBI:58052"/>
        <dbReference type="ChEBI" id="CHEBI:58885"/>
        <dbReference type="EC" id="1.1.1.22"/>
    </reaction>
</comment>
<feature type="active site" description="Nucleophile" evidence="8">
    <location>
        <position position="258"/>
    </location>
</feature>
<dbReference type="SUPFAM" id="SSF51735">
    <property type="entry name" value="NAD(P)-binding Rossmann-fold domains"/>
    <property type="match status" value="1"/>
</dbReference>
<proteinExistence type="inferred from homology"/>
<dbReference type="Gene3D" id="1.20.5.100">
    <property type="entry name" value="Cytochrome c1, transmembrane anchor, C-terminal"/>
    <property type="match status" value="1"/>
</dbReference>
<gene>
    <name evidence="12" type="ORF">RCG21_00815</name>
</gene>
<dbReference type="InterPro" id="IPR028357">
    <property type="entry name" value="UDPglc_DH_bac"/>
</dbReference>
<dbReference type="InterPro" id="IPR036220">
    <property type="entry name" value="UDP-Glc/GDP-Man_DH_C_sf"/>
</dbReference>
<feature type="binding site" evidence="10">
    <location>
        <position position="35"/>
    </location>
    <ligand>
        <name>NAD(+)</name>
        <dbReference type="ChEBI" id="CHEBI:57540"/>
    </ligand>
</feature>
<dbReference type="InterPro" id="IPR008927">
    <property type="entry name" value="6-PGluconate_DH-like_C_sf"/>
</dbReference>
<dbReference type="Pfam" id="PF03721">
    <property type="entry name" value="UDPG_MGDP_dh_N"/>
    <property type="match status" value="1"/>
</dbReference>
<evidence type="ECO:0000259" key="11">
    <source>
        <dbReference type="SMART" id="SM00984"/>
    </source>
</evidence>
<feature type="binding site" evidence="10">
    <location>
        <position position="84"/>
    </location>
    <ligand>
        <name>NAD(+)</name>
        <dbReference type="ChEBI" id="CHEBI:57540"/>
    </ligand>
</feature>
<evidence type="ECO:0000256" key="1">
    <source>
        <dbReference type="ARBA" id="ARBA00004701"/>
    </source>
</evidence>
<dbReference type="InterPro" id="IPR001732">
    <property type="entry name" value="UDP-Glc/GDP-Man_DH_N"/>
</dbReference>
<evidence type="ECO:0000256" key="4">
    <source>
        <dbReference type="ARBA" id="ARBA00023002"/>
    </source>
</evidence>
<dbReference type="EMBL" id="JAVGVR010000001">
    <property type="protein sequence ID" value="MDQ6595003.1"/>
    <property type="molecule type" value="Genomic_DNA"/>
</dbReference>
<feature type="binding site" evidence="9">
    <location>
        <position position="255"/>
    </location>
    <ligand>
        <name>substrate</name>
    </ligand>
</feature>
<dbReference type="AlphaFoldDB" id="A0AA90TVB6"/>
<evidence type="ECO:0000313" key="12">
    <source>
        <dbReference type="EMBL" id="MDQ6595003.1"/>
    </source>
</evidence>
<feature type="binding site" evidence="10">
    <location>
        <position position="261"/>
    </location>
    <ligand>
        <name>NAD(+)</name>
        <dbReference type="ChEBI" id="CHEBI:57540"/>
    </ligand>
</feature>
<evidence type="ECO:0000256" key="6">
    <source>
        <dbReference type="ARBA" id="ARBA00047473"/>
    </source>
</evidence>
<dbReference type="EC" id="1.1.1.22" evidence="3 7"/>
<dbReference type="InterPro" id="IPR014026">
    <property type="entry name" value="UDP-Glc/GDP-Man_DH_dimer"/>
</dbReference>
<dbReference type="InterPro" id="IPR014027">
    <property type="entry name" value="UDP-Glc/GDP-Man_DH_C"/>
</dbReference>
<comment type="caution">
    <text evidence="12">The sequence shown here is derived from an EMBL/GenBank/DDBJ whole genome shotgun (WGS) entry which is preliminary data.</text>
</comment>
<feature type="binding site" evidence="9">
    <location>
        <position position="202"/>
    </location>
    <ligand>
        <name>substrate</name>
    </ligand>
</feature>
<accession>A0AA90TVB6</accession>
<dbReference type="RefSeq" id="WP_308912734.1">
    <property type="nucleotide sequence ID" value="NZ_JAVGVR010000001.1"/>
</dbReference>
<feature type="binding site" evidence="9">
    <location>
        <begin position="247"/>
        <end position="251"/>
    </location>
    <ligand>
        <name>substrate</name>
    </ligand>
</feature>